<gene>
    <name evidence="1" type="ORF">DPMN_068516</name>
</gene>
<reference evidence="1" key="2">
    <citation type="submission" date="2020-11" db="EMBL/GenBank/DDBJ databases">
        <authorList>
            <person name="McCartney M.A."/>
            <person name="Auch B."/>
            <person name="Kono T."/>
            <person name="Mallez S."/>
            <person name="Becker A."/>
            <person name="Gohl D.M."/>
            <person name="Silverstein K.A.T."/>
            <person name="Koren S."/>
            <person name="Bechman K.B."/>
            <person name="Herman A."/>
            <person name="Abrahante J.E."/>
            <person name="Garbe J."/>
        </authorList>
    </citation>
    <scope>NUCLEOTIDE SEQUENCE</scope>
    <source>
        <strain evidence="1">Duluth1</strain>
        <tissue evidence="1">Whole animal</tissue>
    </source>
</reference>
<sequence length="58" mass="6697">MNRNITQEEEAQRAPIETKWMNSAAVNARPFLHYLQYLTYGRLGERDHQLHALGVLGS</sequence>
<organism evidence="1 2">
    <name type="scientific">Dreissena polymorpha</name>
    <name type="common">Zebra mussel</name>
    <name type="synonym">Mytilus polymorpha</name>
    <dbReference type="NCBI Taxonomy" id="45954"/>
    <lineage>
        <taxon>Eukaryota</taxon>
        <taxon>Metazoa</taxon>
        <taxon>Spiralia</taxon>
        <taxon>Lophotrochozoa</taxon>
        <taxon>Mollusca</taxon>
        <taxon>Bivalvia</taxon>
        <taxon>Autobranchia</taxon>
        <taxon>Heteroconchia</taxon>
        <taxon>Euheterodonta</taxon>
        <taxon>Imparidentia</taxon>
        <taxon>Neoheterodontei</taxon>
        <taxon>Myida</taxon>
        <taxon>Dreissenoidea</taxon>
        <taxon>Dreissenidae</taxon>
        <taxon>Dreissena</taxon>
    </lineage>
</organism>
<dbReference type="EMBL" id="JAIWYP010000014">
    <property type="protein sequence ID" value="KAH3709056.1"/>
    <property type="molecule type" value="Genomic_DNA"/>
</dbReference>
<keyword evidence="2" id="KW-1185">Reference proteome</keyword>
<proteinExistence type="predicted"/>
<evidence type="ECO:0000313" key="2">
    <source>
        <dbReference type="Proteomes" id="UP000828390"/>
    </source>
</evidence>
<reference evidence="1" key="1">
    <citation type="journal article" date="2019" name="bioRxiv">
        <title>The Genome of the Zebra Mussel, Dreissena polymorpha: A Resource for Invasive Species Research.</title>
        <authorList>
            <person name="McCartney M.A."/>
            <person name="Auch B."/>
            <person name="Kono T."/>
            <person name="Mallez S."/>
            <person name="Zhang Y."/>
            <person name="Obille A."/>
            <person name="Becker A."/>
            <person name="Abrahante J.E."/>
            <person name="Garbe J."/>
            <person name="Badalamenti J.P."/>
            <person name="Herman A."/>
            <person name="Mangelson H."/>
            <person name="Liachko I."/>
            <person name="Sullivan S."/>
            <person name="Sone E.D."/>
            <person name="Koren S."/>
            <person name="Silverstein K.A.T."/>
            <person name="Beckman K.B."/>
            <person name="Gohl D.M."/>
        </authorList>
    </citation>
    <scope>NUCLEOTIDE SEQUENCE</scope>
    <source>
        <strain evidence="1">Duluth1</strain>
        <tissue evidence="1">Whole animal</tissue>
    </source>
</reference>
<name>A0A9D3Z1S1_DREPO</name>
<evidence type="ECO:0000313" key="1">
    <source>
        <dbReference type="EMBL" id="KAH3709056.1"/>
    </source>
</evidence>
<accession>A0A9D3Z1S1</accession>
<dbReference type="AlphaFoldDB" id="A0A9D3Z1S1"/>
<comment type="caution">
    <text evidence="1">The sequence shown here is derived from an EMBL/GenBank/DDBJ whole genome shotgun (WGS) entry which is preliminary data.</text>
</comment>
<dbReference type="Proteomes" id="UP000828390">
    <property type="component" value="Unassembled WGS sequence"/>
</dbReference>
<protein>
    <submittedName>
        <fullName evidence="1">Uncharacterized protein</fullName>
    </submittedName>
</protein>